<dbReference type="PROSITE" id="PS00101">
    <property type="entry name" value="HEXAPEP_TRANSFERASES"/>
    <property type="match status" value="1"/>
</dbReference>
<comment type="similarity">
    <text evidence="1">Belongs to the transferase hexapeptide repeat family.</text>
</comment>
<dbReference type="RefSeq" id="WP_126692130.1">
    <property type="nucleotide sequence ID" value="NZ_RXOF01000002.1"/>
</dbReference>
<proteinExistence type="inferred from homology"/>
<dbReference type="InterPro" id="IPR001451">
    <property type="entry name" value="Hexapep"/>
</dbReference>
<dbReference type="PANTHER" id="PTHR43300">
    <property type="entry name" value="ACETYLTRANSFERASE"/>
    <property type="match status" value="1"/>
</dbReference>
<dbReference type="InterPro" id="IPR050179">
    <property type="entry name" value="Trans_hexapeptide_repeat"/>
</dbReference>
<organism evidence="5 6">
    <name type="scientific">Hymenobacter gummosus</name>
    <dbReference type="NCBI Taxonomy" id="1776032"/>
    <lineage>
        <taxon>Bacteria</taxon>
        <taxon>Pseudomonadati</taxon>
        <taxon>Bacteroidota</taxon>
        <taxon>Cytophagia</taxon>
        <taxon>Cytophagales</taxon>
        <taxon>Hymenobacteraceae</taxon>
        <taxon>Hymenobacter</taxon>
    </lineage>
</organism>
<dbReference type="CDD" id="cd03360">
    <property type="entry name" value="LbH_AT_putative"/>
    <property type="match status" value="1"/>
</dbReference>
<evidence type="ECO:0000256" key="2">
    <source>
        <dbReference type="ARBA" id="ARBA00022679"/>
    </source>
</evidence>
<dbReference type="Pfam" id="PF00132">
    <property type="entry name" value="Hexapep"/>
    <property type="match status" value="1"/>
</dbReference>
<dbReference type="Gene3D" id="2.160.10.10">
    <property type="entry name" value="Hexapeptide repeat proteins"/>
    <property type="match status" value="1"/>
</dbReference>
<dbReference type="Proteomes" id="UP000282184">
    <property type="component" value="Unassembled WGS sequence"/>
</dbReference>
<dbReference type="OrthoDB" id="9794407at2"/>
<protein>
    <submittedName>
        <fullName evidence="5">Acetyltransferase</fullName>
    </submittedName>
</protein>
<keyword evidence="4" id="KW-0012">Acyltransferase</keyword>
<keyword evidence="3" id="KW-0677">Repeat</keyword>
<dbReference type="InterPro" id="IPR029063">
    <property type="entry name" value="SAM-dependent_MTases_sf"/>
</dbReference>
<evidence type="ECO:0000256" key="4">
    <source>
        <dbReference type="ARBA" id="ARBA00023315"/>
    </source>
</evidence>
<dbReference type="Gene3D" id="3.40.50.20">
    <property type="match status" value="1"/>
</dbReference>
<evidence type="ECO:0000256" key="1">
    <source>
        <dbReference type="ARBA" id="ARBA00007274"/>
    </source>
</evidence>
<dbReference type="PANTHER" id="PTHR43300:SF7">
    <property type="entry name" value="UDP-N-ACETYLBACILLOSAMINE N-ACETYLTRANSFERASE"/>
    <property type="match status" value="1"/>
</dbReference>
<dbReference type="InterPro" id="IPR011004">
    <property type="entry name" value="Trimer_LpxA-like_sf"/>
</dbReference>
<dbReference type="EMBL" id="RXOF01000002">
    <property type="protein sequence ID" value="RTQ52474.1"/>
    <property type="molecule type" value="Genomic_DNA"/>
</dbReference>
<gene>
    <name evidence="5" type="ORF">EJV47_05535</name>
</gene>
<keyword evidence="6" id="KW-1185">Reference proteome</keyword>
<dbReference type="SUPFAM" id="SSF51161">
    <property type="entry name" value="Trimeric LpxA-like enzymes"/>
    <property type="match status" value="1"/>
</dbReference>
<dbReference type="Pfam" id="PF14602">
    <property type="entry name" value="Hexapep_2"/>
    <property type="match status" value="1"/>
</dbReference>
<reference evidence="5 6" key="1">
    <citation type="submission" date="2018-12" db="EMBL/GenBank/DDBJ databases">
        <title>Hymenobacter gummosus sp. nov., isolated from a spring.</title>
        <authorList>
            <person name="Nie L."/>
        </authorList>
    </citation>
    <scope>NUCLEOTIDE SEQUENCE [LARGE SCALE GENOMIC DNA]</scope>
    <source>
        <strain evidence="5 6">KCTC 52166</strain>
    </source>
</reference>
<dbReference type="SUPFAM" id="SSF53335">
    <property type="entry name" value="S-adenosyl-L-methionine-dependent methyltransferases"/>
    <property type="match status" value="1"/>
</dbReference>
<accession>A0A3S0JJT3</accession>
<dbReference type="InterPro" id="IPR020019">
    <property type="entry name" value="AcTrfase_PglD-like"/>
</dbReference>
<name>A0A3S0JJT3_9BACT</name>
<dbReference type="NCBIfam" id="TIGR03570">
    <property type="entry name" value="NeuD_NnaD"/>
    <property type="match status" value="1"/>
</dbReference>
<keyword evidence="2 5" id="KW-0808">Transferase</keyword>
<comment type="caution">
    <text evidence="5">The sequence shown here is derived from an EMBL/GenBank/DDBJ whole genome shotgun (WGS) entry which is preliminary data.</text>
</comment>
<dbReference type="GO" id="GO:0016746">
    <property type="term" value="F:acyltransferase activity"/>
    <property type="evidence" value="ECO:0007669"/>
    <property type="project" value="UniProtKB-KW"/>
</dbReference>
<dbReference type="InterPro" id="IPR018357">
    <property type="entry name" value="Hexapep_transf_CS"/>
</dbReference>
<evidence type="ECO:0000313" key="6">
    <source>
        <dbReference type="Proteomes" id="UP000282184"/>
    </source>
</evidence>
<evidence type="ECO:0000256" key="3">
    <source>
        <dbReference type="ARBA" id="ARBA00022737"/>
    </source>
</evidence>
<dbReference type="AlphaFoldDB" id="A0A3S0JJT3"/>
<evidence type="ECO:0000313" key="5">
    <source>
        <dbReference type="EMBL" id="RTQ52474.1"/>
    </source>
</evidence>
<sequence>MENPVIILGAQTVGTAALDAFTSNDVVVYCLLDDNPKLKDTDLHDVPIMGATDDEEMLKLLGKKCEVFVATEDTASRKALTNMLREEYQQVPVNAIHRAASVSEHAWLGHGNLVAAGAVVASDAKVGSGCLIGVRAVVDVRAQLADYVQLGAGAIVNADAEIGEQAFIGSGAVVVSGVKIGAKARVGAGAVVVADVPANQTVFGNPAQIIKN</sequence>